<dbReference type="InParanoid" id="W0RWE5"/>
<dbReference type="EMBL" id="CP007130">
    <property type="protein sequence ID" value="AHG93898.1"/>
    <property type="molecule type" value="Genomic_DNA"/>
</dbReference>
<protein>
    <recommendedName>
        <fullName evidence="3">General secretion pathway GspH domain-containing protein</fullName>
    </recommendedName>
</protein>
<evidence type="ECO:0008006" key="3">
    <source>
        <dbReference type="Google" id="ProtNLM"/>
    </source>
</evidence>
<dbReference type="RefSeq" id="WP_025415187.1">
    <property type="nucleotide sequence ID" value="NZ_CP007130.1"/>
</dbReference>
<evidence type="ECO:0000313" key="2">
    <source>
        <dbReference type="Proteomes" id="UP000019151"/>
    </source>
</evidence>
<sequence length="174" mass="18199">MVHITDSVTRRRSPFARSGFSLTELLIALVMASILATMAGSPLARARNAFAVRAVRQTITAVLDAARAGAVQRGRTGRFVVRGNAVLAYVDTVAIAGGSVVGTYTVMAPEDFLTAYGAKLSLASPGDTLVAYDGRGFANPRLGRIARVIITKGTAKDSVCITNLGQVMPRGCSL</sequence>
<dbReference type="InterPro" id="IPR012902">
    <property type="entry name" value="N_methyl_site"/>
</dbReference>
<dbReference type="HOGENOM" id="CLU_1537900_0_0_0"/>
<geneLocation type="plasmid" evidence="1 2">
    <name>2</name>
</geneLocation>
<dbReference type="KEGG" id="gba:J421_6363"/>
<dbReference type="Proteomes" id="UP000019151">
    <property type="component" value="Plasmid 2"/>
</dbReference>
<dbReference type="AlphaFoldDB" id="W0RWE5"/>
<reference evidence="1 2" key="1">
    <citation type="journal article" date="2014" name="Genome Announc.">
        <title>Genome Sequence and Methylome of Soil Bacterium Gemmatirosa kalamazoonensis KBS708T, a Member of the Rarely Cultivated Gemmatimonadetes Phylum.</title>
        <authorList>
            <person name="Debruyn J.M."/>
            <person name="Radosevich M."/>
            <person name="Wommack K.E."/>
            <person name="Polson S.W."/>
            <person name="Hauser L.J."/>
            <person name="Fawaz M.N."/>
            <person name="Korlach J."/>
            <person name="Tsai Y.C."/>
        </authorList>
    </citation>
    <scope>NUCLEOTIDE SEQUENCE [LARGE SCALE GENOMIC DNA]</scope>
    <source>
        <strain evidence="1 2">KBS708</strain>
        <plasmid evidence="2">Plasmid 2</plasmid>
    </source>
</reference>
<proteinExistence type="predicted"/>
<dbReference type="OrthoDB" id="9814110at2"/>
<gene>
    <name evidence="1" type="ORF">J421_6363</name>
</gene>
<accession>W0RWE5</accession>
<keyword evidence="2" id="KW-1185">Reference proteome</keyword>
<dbReference type="SUPFAM" id="SSF54523">
    <property type="entry name" value="Pili subunits"/>
    <property type="match status" value="1"/>
</dbReference>
<keyword evidence="1" id="KW-0614">Plasmid</keyword>
<evidence type="ECO:0000313" key="1">
    <source>
        <dbReference type="EMBL" id="AHG93898.1"/>
    </source>
</evidence>
<dbReference type="eggNOG" id="ENOG502ZI3W">
    <property type="taxonomic scope" value="Bacteria"/>
</dbReference>
<organism evidence="1 2">
    <name type="scientific">Gemmatirosa kalamazoonensis</name>
    <dbReference type="NCBI Taxonomy" id="861299"/>
    <lineage>
        <taxon>Bacteria</taxon>
        <taxon>Pseudomonadati</taxon>
        <taxon>Gemmatimonadota</taxon>
        <taxon>Gemmatimonadia</taxon>
        <taxon>Gemmatimonadales</taxon>
        <taxon>Gemmatimonadaceae</taxon>
        <taxon>Gemmatirosa</taxon>
    </lineage>
</organism>
<dbReference type="Pfam" id="PF07963">
    <property type="entry name" value="N_methyl"/>
    <property type="match status" value="1"/>
</dbReference>
<name>W0RWE5_9BACT</name>
<dbReference type="InterPro" id="IPR045584">
    <property type="entry name" value="Pilin-like"/>
</dbReference>
<dbReference type="NCBIfam" id="TIGR02532">
    <property type="entry name" value="IV_pilin_GFxxxE"/>
    <property type="match status" value="1"/>
</dbReference>